<gene>
    <name evidence="3" type="ORF">SAMN02194393_00781</name>
</gene>
<reference evidence="4" key="1">
    <citation type="submission" date="2017-02" db="EMBL/GenBank/DDBJ databases">
        <authorList>
            <person name="Varghese N."/>
            <person name="Submissions S."/>
        </authorList>
    </citation>
    <scope>NUCLEOTIDE SEQUENCE [LARGE SCALE GENOMIC DNA]</scope>
    <source>
        <strain evidence="4">M1</strain>
    </source>
</reference>
<dbReference type="EMBL" id="FUZT01000001">
    <property type="protein sequence ID" value="SKC43046.1"/>
    <property type="molecule type" value="Genomic_DNA"/>
</dbReference>
<evidence type="ECO:0000313" key="4">
    <source>
        <dbReference type="Proteomes" id="UP000190285"/>
    </source>
</evidence>
<dbReference type="InterPro" id="IPR043726">
    <property type="entry name" value="LiaI-LiaF-like_TM1"/>
</dbReference>
<evidence type="ECO:0000313" key="3">
    <source>
        <dbReference type="EMBL" id="SKC43046.1"/>
    </source>
</evidence>
<proteinExistence type="predicted"/>
<feature type="transmembrane region" description="Helical" evidence="1">
    <location>
        <begin position="34"/>
        <end position="52"/>
    </location>
</feature>
<dbReference type="RefSeq" id="WP_079489465.1">
    <property type="nucleotide sequence ID" value="NZ_FUZT01000001.1"/>
</dbReference>
<evidence type="ECO:0000256" key="1">
    <source>
        <dbReference type="SAM" id="Phobius"/>
    </source>
</evidence>
<dbReference type="OrthoDB" id="1950287at2"/>
<feature type="transmembrane region" description="Helical" evidence="1">
    <location>
        <begin position="57"/>
        <end position="76"/>
    </location>
</feature>
<dbReference type="AlphaFoldDB" id="A0A1T5IV20"/>
<dbReference type="STRING" id="36842.SAMN02194393_00781"/>
<accession>A0A1T5IV20</accession>
<sequence>MRSNGLTGGLILICIGIFWLLMNFGIINWSILDVMFQLWPLILIVIGINIIFKSKKFIRYITWGIFFVIIILFGFYNQYRFENDIVLDSNSNINIEKRAETTKGKLKLQLGSGNIKIKSTGDRLLRAKIPNSKVKKEVRFSNDNTNVDIDIEQRSDFIRFGDKKDYDYDLEIDETLLWNLDIDTGAINGTMDFTDLKVEKLDIDMGVSNLNLLFGDKQEKTKVDIEGGISNLEITIPENLGTEIQINGGLKNTNIHDLGWRKLGDKYISPNYDEAEKKLEIDIDTGIGRLNVREK</sequence>
<keyword evidence="1" id="KW-1133">Transmembrane helix</keyword>
<feature type="transmembrane region" description="Helical" evidence="1">
    <location>
        <begin position="7"/>
        <end position="28"/>
    </location>
</feature>
<dbReference type="Proteomes" id="UP000190285">
    <property type="component" value="Unassembled WGS sequence"/>
</dbReference>
<name>A0A1T5IV20_9FIRM</name>
<organism evidence="3 4">
    <name type="scientific">Maledivibacter halophilus</name>
    <dbReference type="NCBI Taxonomy" id="36842"/>
    <lineage>
        <taxon>Bacteria</taxon>
        <taxon>Bacillati</taxon>
        <taxon>Bacillota</taxon>
        <taxon>Clostridia</taxon>
        <taxon>Peptostreptococcales</taxon>
        <taxon>Caminicellaceae</taxon>
        <taxon>Maledivibacter</taxon>
    </lineage>
</organism>
<keyword evidence="4" id="KW-1185">Reference proteome</keyword>
<keyword evidence="1" id="KW-0472">Membrane</keyword>
<evidence type="ECO:0000259" key="2">
    <source>
        <dbReference type="Pfam" id="PF18917"/>
    </source>
</evidence>
<keyword evidence="1" id="KW-0812">Transmembrane</keyword>
<protein>
    <submittedName>
        <fullName evidence="3">N-terminal domain of toast_rack, DUF2154</fullName>
    </submittedName>
</protein>
<dbReference type="Pfam" id="PF18917">
    <property type="entry name" value="LiaI-LiaF-like_TM1"/>
    <property type="match status" value="1"/>
</dbReference>
<feature type="domain" description="LiaI-LiaF-like transmembrane region" evidence="2">
    <location>
        <begin position="6"/>
        <end position="51"/>
    </location>
</feature>